<proteinExistence type="predicted"/>
<feature type="transmembrane region" description="Helical" evidence="8">
    <location>
        <begin position="125"/>
        <end position="150"/>
    </location>
</feature>
<keyword evidence="4" id="KW-0297">G-protein coupled receptor</keyword>
<evidence type="ECO:0000256" key="8">
    <source>
        <dbReference type="SAM" id="Phobius"/>
    </source>
</evidence>
<organism evidence="10 12">
    <name type="scientific">Rotaria sordida</name>
    <dbReference type="NCBI Taxonomy" id="392033"/>
    <lineage>
        <taxon>Eukaryota</taxon>
        <taxon>Metazoa</taxon>
        <taxon>Spiralia</taxon>
        <taxon>Gnathifera</taxon>
        <taxon>Rotifera</taxon>
        <taxon>Eurotatoria</taxon>
        <taxon>Bdelloidea</taxon>
        <taxon>Philodinida</taxon>
        <taxon>Philodinidae</taxon>
        <taxon>Rotaria</taxon>
    </lineage>
</organism>
<keyword evidence="6" id="KW-0675">Receptor</keyword>
<dbReference type="PANTHER" id="PTHR24243:SF230">
    <property type="entry name" value="G-PROTEIN COUPLED RECEPTORS FAMILY 1 PROFILE DOMAIN-CONTAINING PROTEIN"/>
    <property type="match status" value="1"/>
</dbReference>
<keyword evidence="2 8" id="KW-0812">Transmembrane</keyword>
<dbReference type="EMBL" id="CAJOBE010000196">
    <property type="protein sequence ID" value="CAF3593545.1"/>
    <property type="molecule type" value="Genomic_DNA"/>
</dbReference>
<evidence type="ECO:0000256" key="4">
    <source>
        <dbReference type="ARBA" id="ARBA00023040"/>
    </source>
</evidence>
<keyword evidence="5 8" id="KW-0472">Membrane</keyword>
<keyword evidence="3 8" id="KW-1133">Transmembrane helix</keyword>
<comment type="subcellular location">
    <subcellularLocation>
        <location evidence="1">Membrane</location>
        <topology evidence="1">Multi-pass membrane protein</topology>
    </subcellularLocation>
</comment>
<dbReference type="PROSITE" id="PS50262">
    <property type="entry name" value="G_PROTEIN_RECEP_F1_2"/>
    <property type="match status" value="1"/>
</dbReference>
<dbReference type="GO" id="GO:0004930">
    <property type="term" value="F:G protein-coupled receptor activity"/>
    <property type="evidence" value="ECO:0007669"/>
    <property type="project" value="UniProtKB-KW"/>
</dbReference>
<feature type="domain" description="G-protein coupled receptors family 1 profile" evidence="9">
    <location>
        <begin position="26"/>
        <end position="276"/>
    </location>
</feature>
<dbReference type="EMBL" id="CAJNOU010002866">
    <property type="protein sequence ID" value="CAF1354941.1"/>
    <property type="molecule type" value="Genomic_DNA"/>
</dbReference>
<gene>
    <name evidence="11" type="ORF">FNK824_LOCUS3047</name>
    <name evidence="10" type="ORF">SEV965_LOCUS29066</name>
</gene>
<dbReference type="Proteomes" id="UP000663889">
    <property type="component" value="Unassembled WGS sequence"/>
</dbReference>
<dbReference type="InterPro" id="IPR000276">
    <property type="entry name" value="GPCR_Rhodpsn"/>
</dbReference>
<dbReference type="Proteomes" id="UP000663874">
    <property type="component" value="Unassembled WGS sequence"/>
</dbReference>
<evidence type="ECO:0000256" key="3">
    <source>
        <dbReference type="ARBA" id="ARBA00022989"/>
    </source>
</evidence>
<keyword evidence="7" id="KW-0807">Transducer</keyword>
<sequence>MPLLISITCYVTIYFGIFIYICGCFGSLLNIHILFSNRNNSSTFLLIYSSIVDCIVLNIGLLPRIFAVGFNTDLTLYNLLWCKIRTYLLRITSLIPLYSIALMSMDRFFISCRTVRWRQLSNIRFVRWMTFFVSFLIATEGLPFLILTKILQSNTSISCTPMYNPIFSKYASFFCIPVLYALPLVIMIAMGILIYHKLHNRTHLRRAQRSLTLIILLRILLALISCGPYTSYFVYSAIVVLSTPIKSAERIAIENFIISLLSTFLYITYSSSFFVHIFVSSAYRKQLMDLFKYYRNRHRAVIQPVQMVLTKFTQNNASAVKNNKQNN</sequence>
<feature type="transmembrane region" description="Helical" evidence="8">
    <location>
        <begin position="215"/>
        <end position="235"/>
    </location>
</feature>
<evidence type="ECO:0000259" key="9">
    <source>
        <dbReference type="PROSITE" id="PS50262"/>
    </source>
</evidence>
<feature type="transmembrane region" description="Helical" evidence="8">
    <location>
        <begin position="255"/>
        <end position="279"/>
    </location>
</feature>
<evidence type="ECO:0000313" key="10">
    <source>
        <dbReference type="EMBL" id="CAF1354941.1"/>
    </source>
</evidence>
<dbReference type="CDD" id="cd00637">
    <property type="entry name" value="7tm_classA_rhodopsin-like"/>
    <property type="match status" value="1"/>
</dbReference>
<dbReference type="Gene3D" id="1.20.1070.10">
    <property type="entry name" value="Rhodopsin 7-helix transmembrane proteins"/>
    <property type="match status" value="1"/>
</dbReference>
<feature type="transmembrane region" description="Helical" evidence="8">
    <location>
        <begin position="170"/>
        <end position="195"/>
    </location>
</feature>
<evidence type="ECO:0000256" key="2">
    <source>
        <dbReference type="ARBA" id="ARBA00022692"/>
    </source>
</evidence>
<dbReference type="InterPro" id="IPR017452">
    <property type="entry name" value="GPCR_Rhodpsn_7TM"/>
</dbReference>
<reference evidence="10" key="1">
    <citation type="submission" date="2021-02" db="EMBL/GenBank/DDBJ databases">
        <authorList>
            <person name="Nowell W R."/>
        </authorList>
    </citation>
    <scope>NUCLEOTIDE SEQUENCE</scope>
</reference>
<dbReference type="AlphaFoldDB" id="A0A815HJS7"/>
<feature type="transmembrane region" description="Helical" evidence="8">
    <location>
        <begin position="87"/>
        <end position="105"/>
    </location>
</feature>
<evidence type="ECO:0000256" key="7">
    <source>
        <dbReference type="ARBA" id="ARBA00023224"/>
    </source>
</evidence>
<evidence type="ECO:0000256" key="1">
    <source>
        <dbReference type="ARBA" id="ARBA00004141"/>
    </source>
</evidence>
<evidence type="ECO:0000256" key="5">
    <source>
        <dbReference type="ARBA" id="ARBA00023136"/>
    </source>
</evidence>
<accession>A0A815HJS7</accession>
<comment type="caution">
    <text evidence="10">The sequence shown here is derived from an EMBL/GenBank/DDBJ whole genome shotgun (WGS) entry which is preliminary data.</text>
</comment>
<feature type="transmembrane region" description="Helical" evidence="8">
    <location>
        <begin position="12"/>
        <end position="33"/>
    </location>
</feature>
<evidence type="ECO:0000313" key="11">
    <source>
        <dbReference type="EMBL" id="CAF3593545.1"/>
    </source>
</evidence>
<dbReference type="Pfam" id="PF00001">
    <property type="entry name" value="7tm_1"/>
    <property type="match status" value="1"/>
</dbReference>
<feature type="transmembrane region" description="Helical" evidence="8">
    <location>
        <begin position="45"/>
        <end position="67"/>
    </location>
</feature>
<dbReference type="GO" id="GO:0005886">
    <property type="term" value="C:plasma membrane"/>
    <property type="evidence" value="ECO:0007669"/>
    <property type="project" value="TreeGrafter"/>
</dbReference>
<protein>
    <recommendedName>
        <fullName evidence="9">G-protein coupled receptors family 1 profile domain-containing protein</fullName>
    </recommendedName>
</protein>
<dbReference type="PANTHER" id="PTHR24243">
    <property type="entry name" value="G-PROTEIN COUPLED RECEPTOR"/>
    <property type="match status" value="1"/>
</dbReference>
<dbReference type="SUPFAM" id="SSF81321">
    <property type="entry name" value="Family A G protein-coupled receptor-like"/>
    <property type="match status" value="1"/>
</dbReference>
<evidence type="ECO:0000256" key="6">
    <source>
        <dbReference type="ARBA" id="ARBA00023170"/>
    </source>
</evidence>
<name>A0A815HJS7_9BILA</name>
<evidence type="ECO:0000313" key="12">
    <source>
        <dbReference type="Proteomes" id="UP000663889"/>
    </source>
</evidence>